<name>A0ABU4N047_9ACTN</name>
<proteinExistence type="predicted"/>
<organism evidence="1 2">
    <name type="scientific">Streptomyces caniscabiei</name>
    <dbReference type="NCBI Taxonomy" id="2746961"/>
    <lineage>
        <taxon>Bacteria</taxon>
        <taxon>Bacillati</taxon>
        <taxon>Actinomycetota</taxon>
        <taxon>Actinomycetes</taxon>
        <taxon>Kitasatosporales</taxon>
        <taxon>Streptomycetaceae</taxon>
        <taxon>Streptomyces</taxon>
    </lineage>
</organism>
<gene>
    <name evidence="1" type="ORF">PV383_39220</name>
</gene>
<accession>A0ABU4N047</accession>
<evidence type="ECO:0000313" key="1">
    <source>
        <dbReference type="EMBL" id="MDX3043158.1"/>
    </source>
</evidence>
<sequence length="97" mass="10182">MASRSHRLLTPDDLGPLLLLAVHEVNRSLRTEALAACAALPLDEPAAEEVAELVLSYFRAEALVPGSLVEAAGHLPVIEVRAVLEGGPPATARPART</sequence>
<dbReference type="EMBL" id="JARAWJ010000047">
    <property type="protein sequence ID" value="MDX3043158.1"/>
    <property type="molecule type" value="Genomic_DNA"/>
</dbReference>
<dbReference type="RefSeq" id="WP_193381958.1">
    <property type="nucleotide sequence ID" value="NZ_JABXWF010000040.1"/>
</dbReference>
<reference evidence="1 2" key="1">
    <citation type="journal article" date="2023" name="Microb. Genom.">
        <title>Mesoterricola silvestris gen. nov., sp. nov., Mesoterricola sediminis sp. nov., Geothrix oryzae sp. nov., Geothrix edaphica sp. nov., Geothrix rubra sp. nov., and Geothrix limicola sp. nov., six novel members of Acidobacteriota isolated from soils.</title>
        <authorList>
            <person name="Weisberg A.J."/>
            <person name="Pearce E."/>
            <person name="Kramer C.G."/>
            <person name="Chang J.H."/>
            <person name="Clarke C.R."/>
        </authorList>
    </citation>
    <scope>NUCLEOTIDE SEQUENCE [LARGE SCALE GENOMIC DNA]</scope>
    <source>
        <strain evidence="1 2">NE20-4-1</strain>
    </source>
</reference>
<protein>
    <submittedName>
        <fullName evidence="1">Uncharacterized protein</fullName>
    </submittedName>
</protein>
<comment type="caution">
    <text evidence="1">The sequence shown here is derived from an EMBL/GenBank/DDBJ whole genome shotgun (WGS) entry which is preliminary data.</text>
</comment>
<keyword evidence="2" id="KW-1185">Reference proteome</keyword>
<evidence type="ECO:0000313" key="2">
    <source>
        <dbReference type="Proteomes" id="UP001282474"/>
    </source>
</evidence>
<dbReference type="Proteomes" id="UP001282474">
    <property type="component" value="Unassembled WGS sequence"/>
</dbReference>